<dbReference type="InterPro" id="IPR011254">
    <property type="entry name" value="Prismane-like_sf"/>
</dbReference>
<name>A0A0D8IGR8_9CLOT</name>
<keyword evidence="5 9" id="KW-0560">Oxidoreductase</keyword>
<keyword evidence="6 9" id="KW-0408">Iron</keyword>
<evidence type="ECO:0000256" key="9">
    <source>
        <dbReference type="PIRNR" id="PIRNR005023"/>
    </source>
</evidence>
<keyword evidence="3" id="KW-0533">Nickel</keyword>
<dbReference type="STRING" id="84022.CACET_c09110"/>
<dbReference type="GO" id="GO:0042542">
    <property type="term" value="P:response to hydrogen peroxide"/>
    <property type="evidence" value="ECO:0007669"/>
    <property type="project" value="TreeGrafter"/>
</dbReference>
<dbReference type="GO" id="GO:0050418">
    <property type="term" value="F:hydroxylamine reductase activity"/>
    <property type="evidence" value="ECO:0007669"/>
    <property type="project" value="TreeGrafter"/>
</dbReference>
<dbReference type="GO" id="GO:0043885">
    <property type="term" value="F:anaerobic carbon-monoxide dehydrogenase activity"/>
    <property type="evidence" value="ECO:0007669"/>
    <property type="project" value="UniProtKB-UniRule"/>
</dbReference>
<evidence type="ECO:0000256" key="1">
    <source>
        <dbReference type="ARBA" id="ARBA00001966"/>
    </source>
</evidence>
<dbReference type="GO" id="GO:0016151">
    <property type="term" value="F:nickel cation binding"/>
    <property type="evidence" value="ECO:0007669"/>
    <property type="project" value="InterPro"/>
</dbReference>
<dbReference type="EC" id="1.2.7.4" evidence="9"/>
<dbReference type="InterPro" id="IPR010047">
    <property type="entry name" value="CODH"/>
</dbReference>
<dbReference type="KEGG" id="cace:CACET_c09110"/>
<dbReference type="RefSeq" id="WP_044823439.1">
    <property type="nucleotide sequence ID" value="NZ_CP009687.1"/>
</dbReference>
<evidence type="ECO:0000256" key="8">
    <source>
        <dbReference type="ARBA" id="ARBA00048733"/>
    </source>
</evidence>
<dbReference type="SUPFAM" id="SSF56821">
    <property type="entry name" value="Prismane protein-like"/>
    <property type="match status" value="1"/>
</dbReference>
<dbReference type="Gene3D" id="1.20.1270.30">
    <property type="match status" value="1"/>
</dbReference>
<dbReference type="PIRSF" id="PIRSF005023">
    <property type="entry name" value="CODH"/>
    <property type="match status" value="1"/>
</dbReference>
<evidence type="ECO:0000256" key="4">
    <source>
        <dbReference type="ARBA" id="ARBA00022723"/>
    </source>
</evidence>
<dbReference type="AlphaFoldDB" id="A0A0D8IGR8"/>
<dbReference type="Gene3D" id="3.40.50.2030">
    <property type="match status" value="2"/>
</dbReference>
<dbReference type="InterPro" id="IPR016101">
    <property type="entry name" value="CO_DH_a-bundle"/>
</dbReference>
<proteinExistence type="predicted"/>
<sequence>MEEKNFSIDPTTEALVIKAEKEGIETLWDRKKIMKTPCGFGEEGLCCRICAMGPCRISPTAGKGAQKGICGATADVIVARNLVRMIAGGLATHSDHGRDIAHVLHMAKRDGNYKIADEKKLLSLAKEWEVATENRDIYDIAHEVAEVALNEFGKPFGSLRLLERVPEQRKQVWDENKLKPGAIDKEIVTIMHSTHIGCCADAKDLVHKGMRASLADGWGGSMIGTEFSDILFGSPVPRETEANLGVLEEDQVNIIVHGHEPSLSEMIVLAVEDPELLQLAKEVGAKGINLSGMCCTANEVTMRHGVKIAGNFAQQELAVITGAVEAVIVDVQCIFPALSPLTKCYHTKFITTSPKAKISGATHIEFEEEKALASAKQIVKEAILNFKNRDKEKVFIPKTKSPAIVGYSVESIKSQLDKVVNSHIDPMGTLKPLADVIKAGVLRGAAGVVGCNNPKVKHDYGHIELMKELIKNDVIVVTTGCAAQAAAKAGLMSKEARKFAGKGLATVCELVDIPPVLHMGSCVDISRILMLVAELAEMLDVDMSALPVVGAAPEWMSEKAVSIGTYVVTSGIDTWLGVAPPVTGSAAVVDLLTNKAEAVVGARFYIEPDPYKAAQQMIERIEEKREALGLSLAEAEA</sequence>
<keyword evidence="11" id="KW-1185">Reference proteome</keyword>
<dbReference type="EMBL" id="CP009687">
    <property type="protein sequence ID" value="AKL94418.1"/>
    <property type="molecule type" value="Genomic_DNA"/>
</dbReference>
<reference evidence="10 11" key="1">
    <citation type="submission" date="2014-10" db="EMBL/GenBank/DDBJ databases">
        <title>Genome sequence of Clostridium aceticum DSM 1496.</title>
        <authorList>
            <person name="Poehlein A."/>
            <person name="Schiel-Bengelsdorf B."/>
            <person name="Gottschalk G."/>
            <person name="Duerre P."/>
            <person name="Daniel R."/>
        </authorList>
    </citation>
    <scope>NUCLEOTIDE SEQUENCE [LARGE SCALE GENOMIC DNA]</scope>
    <source>
        <strain evidence="10 11">DSM 1496</strain>
    </source>
</reference>
<protein>
    <recommendedName>
        <fullName evidence="9">Carbon monoxide dehydrogenase</fullName>
        <ecNumber evidence="9">1.2.7.4</ecNumber>
    </recommendedName>
</protein>
<evidence type="ECO:0000256" key="6">
    <source>
        <dbReference type="ARBA" id="ARBA00023004"/>
    </source>
</evidence>
<dbReference type="InterPro" id="IPR016099">
    <property type="entry name" value="Prismane-like_a/b-sand"/>
</dbReference>
<dbReference type="GO" id="GO:0051539">
    <property type="term" value="F:4 iron, 4 sulfur cluster binding"/>
    <property type="evidence" value="ECO:0007669"/>
    <property type="project" value="UniProtKB-UniRule"/>
</dbReference>
<evidence type="ECO:0000313" key="11">
    <source>
        <dbReference type="Proteomes" id="UP000035704"/>
    </source>
</evidence>
<evidence type="ECO:0000313" key="10">
    <source>
        <dbReference type="EMBL" id="AKL94418.1"/>
    </source>
</evidence>
<evidence type="ECO:0000256" key="2">
    <source>
        <dbReference type="ARBA" id="ARBA00022485"/>
    </source>
</evidence>
<dbReference type="GO" id="GO:0006091">
    <property type="term" value="P:generation of precursor metabolites and energy"/>
    <property type="evidence" value="ECO:0007669"/>
    <property type="project" value="InterPro"/>
</dbReference>
<dbReference type="PATRIC" id="fig|84022.5.peg.2416"/>
<dbReference type="OrthoDB" id="5478720at2"/>
<keyword evidence="4 9" id="KW-0479">Metal-binding</keyword>
<dbReference type="PANTHER" id="PTHR30109">
    <property type="entry name" value="HYDROXYLAMINE REDUCTASE"/>
    <property type="match status" value="1"/>
</dbReference>
<evidence type="ECO:0000256" key="7">
    <source>
        <dbReference type="ARBA" id="ARBA00023014"/>
    </source>
</evidence>
<accession>A0A0D8IGR8</accession>
<dbReference type="GO" id="GO:0004601">
    <property type="term" value="F:peroxidase activity"/>
    <property type="evidence" value="ECO:0007669"/>
    <property type="project" value="TreeGrafter"/>
</dbReference>
<comment type="catalytic activity">
    <reaction evidence="8 9">
        <text>CO + 2 oxidized [2Fe-2S]-[ferredoxin] + H2O = 2 reduced [2Fe-2S]-[ferredoxin] + CO2 + 2 H(+)</text>
        <dbReference type="Rhea" id="RHEA:21040"/>
        <dbReference type="Rhea" id="RHEA-COMP:10000"/>
        <dbReference type="Rhea" id="RHEA-COMP:10001"/>
        <dbReference type="ChEBI" id="CHEBI:15377"/>
        <dbReference type="ChEBI" id="CHEBI:15378"/>
        <dbReference type="ChEBI" id="CHEBI:16526"/>
        <dbReference type="ChEBI" id="CHEBI:17245"/>
        <dbReference type="ChEBI" id="CHEBI:33737"/>
        <dbReference type="ChEBI" id="CHEBI:33738"/>
        <dbReference type="EC" id="1.2.7.4"/>
    </reaction>
</comment>
<organism evidence="10 11">
    <name type="scientific">Clostridium aceticum</name>
    <dbReference type="NCBI Taxonomy" id="84022"/>
    <lineage>
        <taxon>Bacteria</taxon>
        <taxon>Bacillati</taxon>
        <taxon>Bacillota</taxon>
        <taxon>Clostridia</taxon>
        <taxon>Eubacteriales</taxon>
        <taxon>Clostridiaceae</taxon>
        <taxon>Clostridium</taxon>
    </lineage>
</organism>
<dbReference type="Proteomes" id="UP000035704">
    <property type="component" value="Chromosome"/>
</dbReference>
<evidence type="ECO:0000256" key="3">
    <source>
        <dbReference type="ARBA" id="ARBA00022596"/>
    </source>
</evidence>
<dbReference type="PANTHER" id="PTHR30109:SF4">
    <property type="entry name" value="CARBON MONOXIDE DEHYDROGENASE"/>
    <property type="match status" value="1"/>
</dbReference>
<keyword evidence="2 9" id="KW-0004">4Fe-4S</keyword>
<keyword evidence="7 9" id="KW-0411">Iron-sulfur</keyword>
<evidence type="ECO:0000256" key="5">
    <source>
        <dbReference type="ARBA" id="ARBA00023002"/>
    </source>
</evidence>
<comment type="cofactor">
    <cofactor evidence="1">
        <name>[4Fe-4S] cluster</name>
        <dbReference type="ChEBI" id="CHEBI:49883"/>
    </cofactor>
</comment>
<dbReference type="InterPro" id="IPR004137">
    <property type="entry name" value="HCP/CODH"/>
</dbReference>
<dbReference type="NCBIfam" id="TIGR01702">
    <property type="entry name" value="CO_DH_cata"/>
    <property type="match status" value="1"/>
</dbReference>
<dbReference type="Pfam" id="PF03063">
    <property type="entry name" value="Prismane"/>
    <property type="match status" value="1"/>
</dbReference>
<gene>
    <name evidence="10" type="primary">acsA1</name>
    <name evidence="10" type="ORF">CACET_c09110</name>
</gene>